<proteinExistence type="predicted"/>
<dbReference type="EMBL" id="CAUOFW020002835">
    <property type="protein sequence ID" value="CAK9156317.1"/>
    <property type="molecule type" value="Genomic_DNA"/>
</dbReference>
<protein>
    <submittedName>
        <fullName evidence="2">Uncharacterized protein</fullName>
    </submittedName>
</protein>
<evidence type="ECO:0000313" key="2">
    <source>
        <dbReference type="EMBL" id="CAK9156317.1"/>
    </source>
</evidence>
<feature type="compositionally biased region" description="Basic and acidic residues" evidence="1">
    <location>
        <begin position="22"/>
        <end position="37"/>
    </location>
</feature>
<dbReference type="AlphaFoldDB" id="A0ABC8SHC1"/>
<feature type="region of interest" description="Disordered" evidence="1">
    <location>
        <begin position="17"/>
        <end position="43"/>
    </location>
</feature>
<evidence type="ECO:0000313" key="3">
    <source>
        <dbReference type="Proteomes" id="UP001642360"/>
    </source>
</evidence>
<keyword evidence="3" id="KW-1185">Reference proteome</keyword>
<evidence type="ECO:0000256" key="1">
    <source>
        <dbReference type="SAM" id="MobiDB-lite"/>
    </source>
</evidence>
<gene>
    <name evidence="2" type="ORF">ILEXP_LOCUS24821</name>
</gene>
<sequence>MVRVVFDTYFESTLSNSQTLRDGSEKEGSQLSHKDEDLSTEEVQEEKFPLVLAEIGDNPSEPALDASTPVLDLEVSTLGCRDEVFQIESSSWLGKRKKGEERKCIFVGGSKKEKGGELTENTIGNLASPTLPSSSDHVPIPHSPIFTGSRTNSNPFGGVGNRIPFICEPIVAMYILFSVVPNDELSGLKVHSFCLQSTTYIKALNVKGKELFKRETANNFADGFKNFQRQVEKLFFELDFDSILPVFPDEREKEKYVEMSAKEKTELLTIETIELPREE</sequence>
<accession>A0ABC8SHC1</accession>
<reference evidence="2 3" key="1">
    <citation type="submission" date="2024-02" db="EMBL/GenBank/DDBJ databases">
        <authorList>
            <person name="Vignale AGUSTIN F."/>
            <person name="Sosa J E."/>
            <person name="Modenutti C."/>
        </authorList>
    </citation>
    <scope>NUCLEOTIDE SEQUENCE [LARGE SCALE GENOMIC DNA]</scope>
</reference>
<dbReference type="Proteomes" id="UP001642360">
    <property type="component" value="Unassembled WGS sequence"/>
</dbReference>
<organism evidence="2 3">
    <name type="scientific">Ilex paraguariensis</name>
    <name type="common">yerba mate</name>
    <dbReference type="NCBI Taxonomy" id="185542"/>
    <lineage>
        <taxon>Eukaryota</taxon>
        <taxon>Viridiplantae</taxon>
        <taxon>Streptophyta</taxon>
        <taxon>Embryophyta</taxon>
        <taxon>Tracheophyta</taxon>
        <taxon>Spermatophyta</taxon>
        <taxon>Magnoliopsida</taxon>
        <taxon>eudicotyledons</taxon>
        <taxon>Gunneridae</taxon>
        <taxon>Pentapetalae</taxon>
        <taxon>asterids</taxon>
        <taxon>campanulids</taxon>
        <taxon>Aquifoliales</taxon>
        <taxon>Aquifoliaceae</taxon>
        <taxon>Ilex</taxon>
    </lineage>
</organism>
<name>A0ABC8SHC1_9AQUA</name>
<comment type="caution">
    <text evidence="2">The sequence shown here is derived from an EMBL/GenBank/DDBJ whole genome shotgun (WGS) entry which is preliminary data.</text>
</comment>